<evidence type="ECO:0000256" key="1">
    <source>
        <dbReference type="ARBA" id="ARBA00004141"/>
    </source>
</evidence>
<dbReference type="RefSeq" id="WP_354433124.1">
    <property type="nucleotide sequence ID" value="NZ_JBEPLY010000002.1"/>
</dbReference>
<feature type="transmembrane region" description="Helical" evidence="5">
    <location>
        <begin position="76"/>
        <end position="100"/>
    </location>
</feature>
<dbReference type="Pfam" id="PF00939">
    <property type="entry name" value="Na_sulph_symp"/>
    <property type="match status" value="1"/>
</dbReference>
<keyword evidence="7" id="KW-1185">Reference proteome</keyword>
<comment type="caution">
    <text evidence="6">The sequence shown here is derived from an EMBL/GenBank/DDBJ whole genome shotgun (WGS) entry which is preliminary data.</text>
</comment>
<dbReference type="EMBL" id="JBEPLY010000002">
    <property type="protein sequence ID" value="MET3598778.1"/>
    <property type="molecule type" value="Genomic_DNA"/>
</dbReference>
<evidence type="ECO:0000313" key="7">
    <source>
        <dbReference type="Proteomes" id="UP001549164"/>
    </source>
</evidence>
<feature type="transmembrane region" description="Helical" evidence="5">
    <location>
        <begin position="211"/>
        <end position="235"/>
    </location>
</feature>
<feature type="transmembrane region" description="Helical" evidence="5">
    <location>
        <begin position="397"/>
        <end position="420"/>
    </location>
</feature>
<feature type="transmembrane region" description="Helical" evidence="5">
    <location>
        <begin position="440"/>
        <end position="460"/>
    </location>
</feature>
<sequence>MQSLRISFKHVLVLAILGIAVFLTVFPPQTLSTDQSRTLGIVLVTLSLWATGLVPGFMASLLFFAVTLLLELAPPAIVFSGFASTAIWLVFSGSILAATVRNSGLGERLGGVLGRHLTGHYHLLIGGLFITTAALAFIIPSSLGRFFVMLPIAMALADRAGFSEESNGRTAIALTLTLAANMPGFAILPSNVPNLVLAGASETIYGVAPTYAQYLALHFPVLGLIKGVIAFLLIIRLFPDRITPRPDGESKNSEESASPLSPRQWYAIAVLLVTLGMWMTDSIHGINAAWVGLCAAIALMVPGLGVIKPENFDKTVSLSVLVFTAGILGLGAVINATGLGAAIARGLESVLPLSPGQDFLNFISLSLMAFLSALVTTLPGVPAVFTPLAGELSQLTGLSLTAVLMTQVVGFSTVILPYQAAPLMVGLQATGQPVSRMMRITVPLALITIVVLMPLDFLWWKLLGVI</sequence>
<feature type="transmembrane region" description="Helical" evidence="5">
    <location>
        <begin position="363"/>
        <end position="385"/>
    </location>
</feature>
<protein>
    <submittedName>
        <fullName evidence="6">Anion transporter</fullName>
    </submittedName>
</protein>
<feature type="transmembrane region" description="Helical" evidence="5">
    <location>
        <begin position="38"/>
        <end position="70"/>
    </location>
</feature>
<evidence type="ECO:0000256" key="2">
    <source>
        <dbReference type="ARBA" id="ARBA00022692"/>
    </source>
</evidence>
<keyword evidence="3 5" id="KW-1133">Transmembrane helix</keyword>
<feature type="transmembrane region" description="Helical" evidence="5">
    <location>
        <begin position="6"/>
        <end position="26"/>
    </location>
</feature>
<evidence type="ECO:0000256" key="3">
    <source>
        <dbReference type="ARBA" id="ARBA00022989"/>
    </source>
</evidence>
<evidence type="ECO:0000256" key="4">
    <source>
        <dbReference type="ARBA" id="ARBA00023136"/>
    </source>
</evidence>
<dbReference type="PANTHER" id="PTHR10283">
    <property type="entry name" value="SOLUTE CARRIER FAMILY 13 MEMBER"/>
    <property type="match status" value="1"/>
</dbReference>
<proteinExistence type="predicted"/>
<name>A0ABV2I794_9HYPH</name>
<evidence type="ECO:0000313" key="6">
    <source>
        <dbReference type="EMBL" id="MET3598778.1"/>
    </source>
</evidence>
<accession>A0ABV2I794</accession>
<organism evidence="6 7">
    <name type="scientific">Martelella mangrovi</name>
    <dbReference type="NCBI Taxonomy" id="1397477"/>
    <lineage>
        <taxon>Bacteria</taxon>
        <taxon>Pseudomonadati</taxon>
        <taxon>Pseudomonadota</taxon>
        <taxon>Alphaproteobacteria</taxon>
        <taxon>Hyphomicrobiales</taxon>
        <taxon>Aurantimonadaceae</taxon>
        <taxon>Martelella</taxon>
    </lineage>
</organism>
<comment type="subcellular location">
    <subcellularLocation>
        <location evidence="1">Membrane</location>
        <topology evidence="1">Multi-pass membrane protein</topology>
    </subcellularLocation>
</comment>
<feature type="transmembrane region" description="Helical" evidence="5">
    <location>
        <begin position="289"/>
        <end position="307"/>
    </location>
</feature>
<feature type="transmembrane region" description="Helical" evidence="5">
    <location>
        <begin position="319"/>
        <end position="343"/>
    </location>
</feature>
<reference evidence="6 7" key="1">
    <citation type="submission" date="2024-06" db="EMBL/GenBank/DDBJ databases">
        <title>Genomic Encyclopedia of Type Strains, Phase IV (KMG-IV): sequencing the most valuable type-strain genomes for metagenomic binning, comparative biology and taxonomic classification.</title>
        <authorList>
            <person name="Goeker M."/>
        </authorList>
    </citation>
    <scope>NUCLEOTIDE SEQUENCE [LARGE SCALE GENOMIC DNA]</scope>
    <source>
        <strain evidence="6 7">DSM 28102</strain>
    </source>
</reference>
<keyword evidence="4 5" id="KW-0472">Membrane</keyword>
<dbReference type="InterPro" id="IPR001898">
    <property type="entry name" value="SLC13A/DASS"/>
</dbReference>
<feature type="transmembrane region" description="Helical" evidence="5">
    <location>
        <begin position="121"/>
        <end position="139"/>
    </location>
</feature>
<dbReference type="Proteomes" id="UP001549164">
    <property type="component" value="Unassembled WGS sequence"/>
</dbReference>
<evidence type="ECO:0000256" key="5">
    <source>
        <dbReference type="SAM" id="Phobius"/>
    </source>
</evidence>
<gene>
    <name evidence="6" type="ORF">ABID12_000705</name>
</gene>
<keyword evidence="2 5" id="KW-0812">Transmembrane</keyword>